<dbReference type="InterPro" id="IPR013497">
    <property type="entry name" value="Topo_IA_cen"/>
</dbReference>
<proteinExistence type="inferred from homology"/>
<evidence type="ECO:0000256" key="7">
    <source>
        <dbReference type="ARBA" id="ARBA00023235"/>
    </source>
</evidence>
<dbReference type="InterPro" id="IPR011545">
    <property type="entry name" value="DEAD/DEAH_box_helicase_dom"/>
</dbReference>
<dbReference type="EMBL" id="NDWU01000004">
    <property type="protein sequence ID" value="PUA33833.1"/>
    <property type="molecule type" value="Genomic_DNA"/>
</dbReference>
<dbReference type="PROSITE" id="PS50880">
    <property type="entry name" value="TOPRIM"/>
    <property type="match status" value="1"/>
</dbReference>
<accession>A0A2R7Y8H5</accession>
<dbReference type="Pfam" id="PF01751">
    <property type="entry name" value="Toprim"/>
    <property type="match status" value="1"/>
</dbReference>
<protein>
    <recommendedName>
        <fullName evidence="10">Reverse gyrase</fullName>
    </recommendedName>
</protein>
<keyword evidence="2" id="KW-0963">Cytoplasm</keyword>
<dbReference type="NCBIfam" id="TIGR01054">
    <property type="entry name" value="rgy"/>
    <property type="match status" value="1"/>
</dbReference>
<dbReference type="PANTHER" id="PTHR43505:SF1">
    <property type="entry name" value="REVERSE GYRASE"/>
    <property type="match status" value="1"/>
</dbReference>
<dbReference type="Proteomes" id="UP000244066">
    <property type="component" value="Unassembled WGS sequence"/>
</dbReference>
<dbReference type="InterPro" id="IPR014001">
    <property type="entry name" value="Helicase_ATP-bd"/>
</dbReference>
<evidence type="ECO:0000256" key="8">
    <source>
        <dbReference type="ARBA" id="ARBA00043976"/>
    </source>
</evidence>
<dbReference type="GO" id="GO:0008270">
    <property type="term" value="F:zinc ion binding"/>
    <property type="evidence" value="ECO:0007669"/>
    <property type="project" value="UniProtKB-KW"/>
</dbReference>
<dbReference type="InterPro" id="IPR013826">
    <property type="entry name" value="Topo_IA_cen_sub3"/>
</dbReference>
<dbReference type="Gene3D" id="1.10.460.10">
    <property type="entry name" value="Topoisomerase I, domain 2"/>
    <property type="match status" value="1"/>
</dbReference>
<dbReference type="PROSITE" id="PS51192">
    <property type="entry name" value="HELICASE_ATP_BIND_1"/>
    <property type="match status" value="1"/>
</dbReference>
<evidence type="ECO:0000259" key="13">
    <source>
        <dbReference type="PROSITE" id="PS52039"/>
    </source>
</evidence>
<evidence type="ECO:0000256" key="2">
    <source>
        <dbReference type="ARBA" id="ARBA00022490"/>
    </source>
</evidence>
<keyword evidence="10" id="KW-0067">ATP-binding</keyword>
<dbReference type="CDD" id="cd17924">
    <property type="entry name" value="DDXDc_reverse_gyrase"/>
    <property type="match status" value="1"/>
</dbReference>
<dbReference type="SMART" id="SM00437">
    <property type="entry name" value="TOP1Ac"/>
    <property type="match status" value="1"/>
</dbReference>
<dbReference type="InterPro" id="IPR005736">
    <property type="entry name" value="Reverse_gyrase"/>
</dbReference>
<dbReference type="GO" id="GO:0160097">
    <property type="term" value="F:reverse gyrase activity"/>
    <property type="evidence" value="ECO:0007669"/>
    <property type="project" value="UniProtKB-ARBA"/>
</dbReference>
<keyword evidence="5 10" id="KW-0799">Topoisomerase</keyword>
<dbReference type="Gene3D" id="3.40.50.300">
    <property type="entry name" value="P-loop containing nucleotide triphosphate hydrolases"/>
    <property type="match status" value="2"/>
</dbReference>
<keyword evidence="4 10" id="KW-0862">Zinc</keyword>
<dbReference type="SMART" id="SM00382">
    <property type="entry name" value="AAA"/>
    <property type="match status" value="1"/>
</dbReference>
<keyword evidence="7 10" id="KW-0413">Isomerase</keyword>
<dbReference type="CDD" id="cd00186">
    <property type="entry name" value="TOP1Ac"/>
    <property type="match status" value="1"/>
</dbReference>
<comment type="subcellular location">
    <subcellularLocation>
        <location evidence="1">Cytoplasm</location>
    </subcellularLocation>
</comment>
<evidence type="ECO:0000259" key="11">
    <source>
        <dbReference type="PROSITE" id="PS50880"/>
    </source>
</evidence>
<dbReference type="PROSITE" id="PS52039">
    <property type="entry name" value="TOPO_IA_2"/>
    <property type="match status" value="1"/>
</dbReference>
<gene>
    <name evidence="14" type="ORF">B9J98_02005</name>
</gene>
<dbReference type="InterPro" id="IPR023405">
    <property type="entry name" value="Topo_IA_core_domain"/>
</dbReference>
<dbReference type="GO" id="GO:0006265">
    <property type="term" value="P:DNA topological change"/>
    <property type="evidence" value="ECO:0007669"/>
    <property type="project" value="InterPro"/>
</dbReference>
<dbReference type="GO" id="GO:0005524">
    <property type="term" value="F:ATP binding"/>
    <property type="evidence" value="ECO:0007669"/>
    <property type="project" value="UniProtKB-KW"/>
</dbReference>
<dbReference type="Gene3D" id="2.60.510.20">
    <property type="match status" value="1"/>
</dbReference>
<dbReference type="AlphaFoldDB" id="A0A2R7Y8H5"/>
<dbReference type="PRINTS" id="PR00417">
    <property type="entry name" value="PRTPISMRASEI"/>
</dbReference>
<feature type="domain" description="Toprim" evidence="11">
    <location>
        <begin position="513"/>
        <end position="669"/>
    </location>
</feature>
<dbReference type="SUPFAM" id="SSF52540">
    <property type="entry name" value="P-loop containing nucleoside triphosphate hydrolases"/>
    <property type="match status" value="2"/>
</dbReference>
<evidence type="ECO:0000256" key="3">
    <source>
        <dbReference type="ARBA" id="ARBA00022771"/>
    </source>
</evidence>
<dbReference type="Gene3D" id="2.20.20.30">
    <property type="entry name" value="reverse gyrase domain"/>
    <property type="match status" value="1"/>
</dbReference>
<dbReference type="InterPro" id="IPR003593">
    <property type="entry name" value="AAA+_ATPase"/>
</dbReference>
<dbReference type="GO" id="GO:0005737">
    <property type="term" value="C:cytoplasm"/>
    <property type="evidence" value="ECO:0007669"/>
    <property type="project" value="UniProtKB-SubCell"/>
</dbReference>
<dbReference type="CDD" id="cd18798">
    <property type="entry name" value="SF2_C_reverse_gyrase"/>
    <property type="match status" value="1"/>
</dbReference>
<dbReference type="InterPro" id="IPR013824">
    <property type="entry name" value="Topo_IA_cen_sub1"/>
</dbReference>
<dbReference type="Gene3D" id="3.40.50.140">
    <property type="match status" value="1"/>
</dbReference>
<dbReference type="GO" id="GO:0003677">
    <property type="term" value="F:DNA binding"/>
    <property type="evidence" value="ECO:0007669"/>
    <property type="project" value="UniProtKB-KW"/>
</dbReference>
<feature type="domain" description="Helicase ATP-binding" evidence="12">
    <location>
        <begin position="65"/>
        <end position="253"/>
    </location>
</feature>
<name>A0A2R7Y8H5_9ARCH</name>
<dbReference type="PANTHER" id="PTHR43505">
    <property type="entry name" value="REVERSE GYRASE"/>
    <property type="match status" value="1"/>
</dbReference>
<feature type="domain" description="Topo IA-type catalytic" evidence="13">
    <location>
        <begin position="684"/>
        <end position="1065"/>
    </location>
</feature>
<dbReference type="Pfam" id="PF00270">
    <property type="entry name" value="DEAD"/>
    <property type="match status" value="1"/>
</dbReference>
<evidence type="ECO:0000256" key="10">
    <source>
        <dbReference type="RuleBase" id="RU004026"/>
    </source>
</evidence>
<dbReference type="Gene3D" id="3.30.56.120">
    <property type="match status" value="1"/>
</dbReference>
<dbReference type="SMART" id="SM00487">
    <property type="entry name" value="DEXDc"/>
    <property type="match status" value="1"/>
</dbReference>
<evidence type="ECO:0000256" key="1">
    <source>
        <dbReference type="ARBA" id="ARBA00004496"/>
    </source>
</evidence>
<evidence type="ECO:0000256" key="4">
    <source>
        <dbReference type="ARBA" id="ARBA00022833"/>
    </source>
</evidence>
<dbReference type="InterPro" id="IPR006171">
    <property type="entry name" value="TOPRIM_dom"/>
</dbReference>
<keyword evidence="10" id="KW-0479">Metal-binding</keyword>
<evidence type="ECO:0000259" key="12">
    <source>
        <dbReference type="PROSITE" id="PS51192"/>
    </source>
</evidence>
<reference evidence="14 15" key="1">
    <citation type="submission" date="2017-04" db="EMBL/GenBank/DDBJ databases">
        <title>Draft Aigarchaeota genome from a New Zealand hot spring.</title>
        <authorList>
            <person name="Reysenbach A.-L."/>
            <person name="Donaho J.A."/>
            <person name="Gerhart J."/>
            <person name="Kelley J.F."/>
            <person name="Kouba K."/>
            <person name="Podar M."/>
            <person name="Stott M."/>
        </authorList>
    </citation>
    <scope>NUCLEOTIDE SEQUENCE [LARGE SCALE GENOMIC DNA]</scope>
    <source>
        <strain evidence="14">NZ13_MG1</strain>
    </source>
</reference>
<dbReference type="InterPro" id="IPR003601">
    <property type="entry name" value="Topo_IA_2"/>
</dbReference>
<dbReference type="PROSITE" id="PS52037">
    <property type="entry name" value="ZF_RG_C"/>
    <property type="match status" value="1"/>
</dbReference>
<dbReference type="SUPFAM" id="SSF56712">
    <property type="entry name" value="Prokaryotic type I DNA topoisomerase"/>
    <property type="match status" value="1"/>
</dbReference>
<evidence type="ECO:0000256" key="9">
    <source>
        <dbReference type="PROSITE-ProRule" id="PRU01381"/>
    </source>
</evidence>
<organism evidence="14 15">
    <name type="scientific">Candidatus Terraquivivens tikiterensis</name>
    <dbReference type="NCBI Taxonomy" id="1980982"/>
    <lineage>
        <taxon>Archaea</taxon>
        <taxon>Nitrososphaerota</taxon>
        <taxon>Candidatus Wolframiiraptoraceae</taxon>
        <taxon>Candidatus Terraquivivens</taxon>
    </lineage>
</organism>
<evidence type="ECO:0000313" key="15">
    <source>
        <dbReference type="Proteomes" id="UP000244066"/>
    </source>
</evidence>
<comment type="function">
    <text evidence="10">Modifies the topological state of DNA by introducing positive supercoils in an ATP-dependent process, increasing the linking number in steps of +1. Binds to single-stranded DNA, transiently cleaves and then rejoins the ends, introducing a positive supercoil in the process. The scissile phosphodiester is attacked by the catalytic tyrosine of the enzyme, resulting in the formation of a DNA-(5'-phosphotyrosyl)-enzyme intermediate. Involved in rewinding DNA strands in regions of the chromosome that have opened up to allow replication, transcription, DNA repair and/or for DNA protection.</text>
</comment>
<evidence type="ECO:0000256" key="5">
    <source>
        <dbReference type="ARBA" id="ARBA00023029"/>
    </source>
</evidence>
<keyword evidence="6 10" id="KW-0238">DNA-binding</keyword>
<dbReference type="SMART" id="SM00493">
    <property type="entry name" value="TOPRIM"/>
    <property type="match status" value="1"/>
</dbReference>
<dbReference type="Pfam" id="PF01131">
    <property type="entry name" value="Topoisom_bac"/>
    <property type="match status" value="2"/>
</dbReference>
<sequence>MIPVIYEDLCIACKKDVSLEEIFEARCSVKNVPFSSVVRSPEEVELEDLFRKTLGEPREIQRFWIKRFVRGESFTVVAPTGIGKTAFGLITSLFLASKGKKSYIIVPTTILVEQCVNELRSFCSKIGRNAGINEEGEVTIAFYHERIDKKEKEKFEGILKNGNFDVLVTTAAFLSKRFDRIKDMHFDFIFVDDVDAILKASKNVERVLYLLGFRNVDGEWAGEPKGILMVSTATTSKGKATRLFRKLLNFDVGSSFFTVRNVEDFYLNSEEPERIKEILRSMGSGCIIYARNSEVAEKYYEALRDEFSIGLVLAGRKDAYDLFCEGKVDHLIGTSYYYGLLVRGLDLPKKIRYVIFIGAPVLRIKSEALTPNLIKALALSLQDEEPIRRNLPLILSLERHPERLEEIRQLVSEVVRAKKAEDLVIREGEIIFPDIRTYIQGSGRSSRLTVNGLTKGASFLLEKDEEVLKAFIKRAKYYDIAFKHFSEADFGSLKKELDDSRMLKQHAVETIRPALFIVESPTKAKIISRFFGRPSVKILDNLVVYETVSQNYVLSVAACLGHVVDLVTDRGFHGVQVNDAFIPIYSTIRRCKRCNYQFTNKRDKCPMCGYDEIDDSAGRIDSIRNIAYQTGFVIIGTDPDAEGEKIAWDLKNILSGLAQVKRAEFHEVTPQAIVKALSNLRDVNEDLVKAQILRRVEDRWIGFVLSQLLWKHFGDYNMSAGRVQTPVLGWIIQRAKEFKKRRKVAYAPQLGLTFEELEGEPKQLRVEISLVEEREEKRTPLPPYTTDEMLKDANRILRLSSTVAMKLAQDLFESGFITYHRTDSVRVSDVGLRIAKEFLGEAFAGRHWSTTEGAHECIRPTRPWDRFTLQRMIYEGVVPAEKMTADHFALYDLVFRRFMSSQCRDVDVRVKKYLVRFLDKEKVVERVTEAKGRALEIYRFVTVEKELPEGVFEVDLEYRVLPSAYPYTQADVIKLMKERGIGRPSTYTTIIDKLFRRKYVIEKKHLLFPTTLGHKVFEFLDKNYGDFVSEERTRILLKMMDEVEKRAANYEDMLREVYEEIKRISWDATR</sequence>
<comment type="catalytic activity">
    <reaction evidence="10">
        <text>ATP + H2O = ADP + phosphate + H(+)</text>
        <dbReference type="Rhea" id="RHEA:13065"/>
        <dbReference type="ChEBI" id="CHEBI:15377"/>
        <dbReference type="ChEBI" id="CHEBI:15378"/>
        <dbReference type="ChEBI" id="CHEBI:30616"/>
        <dbReference type="ChEBI" id="CHEBI:43474"/>
        <dbReference type="ChEBI" id="CHEBI:456216"/>
    </reaction>
</comment>
<dbReference type="InterPro" id="IPR003602">
    <property type="entry name" value="Topo_IA_DNA-bd_dom"/>
</dbReference>
<dbReference type="Gene3D" id="1.10.290.10">
    <property type="entry name" value="Topoisomerase I, domain 4"/>
    <property type="match status" value="1"/>
</dbReference>
<keyword evidence="3 9" id="KW-0863">Zinc-finger</keyword>
<comment type="similarity">
    <text evidence="8">In the N-terminal section; belongs to the DEAD box helicase family. DDVD subfamily.</text>
</comment>
<keyword evidence="10" id="KW-0547">Nucleotide-binding</keyword>
<comment type="caution">
    <text evidence="14">The sequence shown here is derived from an EMBL/GenBank/DDBJ whole genome shotgun (WGS) entry which is preliminary data.</text>
</comment>
<evidence type="ECO:0000256" key="6">
    <source>
        <dbReference type="ARBA" id="ARBA00023125"/>
    </source>
</evidence>
<dbReference type="SMART" id="SM00436">
    <property type="entry name" value="TOP1Bc"/>
    <property type="match status" value="1"/>
</dbReference>
<dbReference type="InterPro" id="IPR027417">
    <property type="entry name" value="P-loop_NTPase"/>
</dbReference>
<evidence type="ECO:0000313" key="14">
    <source>
        <dbReference type="EMBL" id="PUA33833.1"/>
    </source>
</evidence>